<dbReference type="CDD" id="cd00077">
    <property type="entry name" value="HDc"/>
    <property type="match status" value="1"/>
</dbReference>
<dbReference type="Gene3D" id="1.10.3210.10">
    <property type="entry name" value="Hypothetical protein af1432"/>
    <property type="match status" value="1"/>
</dbReference>
<dbReference type="PROSITE" id="PS51832">
    <property type="entry name" value="HD_GYP"/>
    <property type="match status" value="1"/>
</dbReference>
<dbReference type="GO" id="GO:0005886">
    <property type="term" value="C:plasma membrane"/>
    <property type="evidence" value="ECO:0007669"/>
    <property type="project" value="UniProtKB-SubCell"/>
</dbReference>
<protein>
    <submittedName>
        <fullName evidence="8">HD domain-containing protein</fullName>
    </submittedName>
</protein>
<dbReference type="AlphaFoldDB" id="A0A859FHI3"/>
<organism evidence="8 9">
    <name type="scientific">Paenalkalicoccus suaedae</name>
    <dbReference type="NCBI Taxonomy" id="2592382"/>
    <lineage>
        <taxon>Bacteria</taxon>
        <taxon>Bacillati</taxon>
        <taxon>Bacillota</taxon>
        <taxon>Bacilli</taxon>
        <taxon>Bacillales</taxon>
        <taxon>Bacillaceae</taxon>
        <taxon>Paenalkalicoccus</taxon>
    </lineage>
</organism>
<sequence length="501" mass="56748">MEQTIIQRFQRQIIISYVLGSVLAVFGVGSVFIFRTLILSASEVLYLLIIMVLSATIMISAELVLYKKHTKSIYNVFIKSNPSYKELEEAFITAYRFPKLTFIRIIGPHLFGLGIPATILTIVFIEMNILSFPYYYIGYAWVGAILIAIMHGFIEFFLCARPSRELGQQINLYAKRMYNRPIFLNGRYFLSIRTKLFLSIIFTATFPVVLMLLALQIRTIAASNNMLDSYWSWSSVILVVILAVSLACSVLLYMSIKEPIERLSSQFTRASEGTFEKMEQTYADEFDDLVSGFNTMVTGINLRDERNEELLDGLFAVFATTLDARDEYTAGHSFRVADYSVKIAETLNMEEDQIDVVRRSALLHDIGKIGISDSILLKTGKLTKEEFDVIKEHPGLGARMLEDIGLPDELLPILPGVKYHHERYDGRGYPEGLRGDDIPLLGRLLGVADAFDAMTSDRPYVKGKSFDEALAIIDAEKGSQFDPYFADVFIQLMNEEKKLRA</sequence>
<dbReference type="Pfam" id="PF13487">
    <property type="entry name" value="HD_5"/>
    <property type="match status" value="1"/>
</dbReference>
<name>A0A859FHI3_9BACI</name>
<evidence type="ECO:0000256" key="3">
    <source>
        <dbReference type="ARBA" id="ARBA00023136"/>
    </source>
</evidence>
<evidence type="ECO:0000313" key="9">
    <source>
        <dbReference type="Proteomes" id="UP000318138"/>
    </source>
</evidence>
<dbReference type="Gene3D" id="6.10.340.10">
    <property type="match status" value="1"/>
</dbReference>
<dbReference type="SUPFAM" id="SSF109604">
    <property type="entry name" value="HD-domain/PDEase-like"/>
    <property type="match status" value="1"/>
</dbReference>
<gene>
    <name evidence="8" type="ORF">FLK61_33670</name>
</gene>
<feature type="transmembrane region" description="Helical" evidence="4">
    <location>
        <begin position="196"/>
        <end position="218"/>
    </location>
</feature>
<dbReference type="InterPro" id="IPR003660">
    <property type="entry name" value="HAMP_dom"/>
</dbReference>
<evidence type="ECO:0000259" key="7">
    <source>
        <dbReference type="PROSITE" id="PS51832"/>
    </source>
</evidence>
<dbReference type="NCBIfam" id="TIGR00277">
    <property type="entry name" value="HDIG"/>
    <property type="match status" value="1"/>
</dbReference>
<dbReference type="Proteomes" id="UP000318138">
    <property type="component" value="Chromosome"/>
</dbReference>
<dbReference type="InterPro" id="IPR006674">
    <property type="entry name" value="HD_domain"/>
</dbReference>
<dbReference type="CDD" id="cd06225">
    <property type="entry name" value="HAMP"/>
    <property type="match status" value="1"/>
</dbReference>
<keyword evidence="4" id="KW-0812">Transmembrane</keyword>
<feature type="transmembrane region" description="Helical" evidence="4">
    <location>
        <begin position="105"/>
        <end position="125"/>
    </location>
</feature>
<dbReference type="PROSITE" id="PS50885">
    <property type="entry name" value="HAMP"/>
    <property type="match status" value="1"/>
</dbReference>
<feature type="transmembrane region" description="Helical" evidence="4">
    <location>
        <begin position="44"/>
        <end position="65"/>
    </location>
</feature>
<keyword evidence="9" id="KW-1185">Reference proteome</keyword>
<feature type="transmembrane region" description="Helical" evidence="4">
    <location>
        <begin position="230"/>
        <end position="254"/>
    </location>
</feature>
<comment type="subcellular location">
    <subcellularLocation>
        <location evidence="1">Cell membrane</location>
    </subcellularLocation>
</comment>
<dbReference type="PANTHER" id="PTHR43155">
    <property type="entry name" value="CYCLIC DI-GMP PHOSPHODIESTERASE PA4108-RELATED"/>
    <property type="match status" value="1"/>
</dbReference>
<dbReference type="GO" id="GO:0007165">
    <property type="term" value="P:signal transduction"/>
    <property type="evidence" value="ECO:0007669"/>
    <property type="project" value="InterPro"/>
</dbReference>
<proteinExistence type="predicted"/>
<dbReference type="KEGG" id="psua:FLK61_33670"/>
<evidence type="ECO:0000259" key="6">
    <source>
        <dbReference type="PROSITE" id="PS51831"/>
    </source>
</evidence>
<reference evidence="9" key="1">
    <citation type="submission" date="2019-07" db="EMBL/GenBank/DDBJ databases">
        <title>Bacillus alkalisoli sp. nov. isolated from saline soil.</title>
        <authorList>
            <person name="Sun J.-Q."/>
            <person name="Xu L."/>
        </authorList>
    </citation>
    <scope>NUCLEOTIDE SEQUENCE [LARGE SCALE GENOMIC DNA]</scope>
    <source>
        <strain evidence="9">M4U3P1</strain>
    </source>
</reference>
<feature type="transmembrane region" description="Helical" evidence="4">
    <location>
        <begin position="137"/>
        <end position="158"/>
    </location>
</feature>
<dbReference type="InterPro" id="IPR006675">
    <property type="entry name" value="HDIG_dom"/>
</dbReference>
<feature type="domain" description="HAMP" evidence="5">
    <location>
        <begin position="254"/>
        <end position="305"/>
    </location>
</feature>
<evidence type="ECO:0000259" key="5">
    <source>
        <dbReference type="PROSITE" id="PS50885"/>
    </source>
</evidence>
<evidence type="ECO:0000256" key="1">
    <source>
        <dbReference type="ARBA" id="ARBA00004236"/>
    </source>
</evidence>
<dbReference type="InterPro" id="IPR003607">
    <property type="entry name" value="HD/PDEase_dom"/>
</dbReference>
<dbReference type="InterPro" id="IPR037522">
    <property type="entry name" value="HD_GYP_dom"/>
</dbReference>
<feature type="transmembrane region" description="Helical" evidence="4">
    <location>
        <begin position="12"/>
        <end position="38"/>
    </location>
</feature>
<feature type="domain" description="HD-GYP" evidence="7">
    <location>
        <begin position="307"/>
        <end position="501"/>
    </location>
</feature>
<keyword evidence="3 4" id="KW-0472">Membrane</keyword>
<keyword evidence="4" id="KW-1133">Transmembrane helix</keyword>
<evidence type="ECO:0000313" key="8">
    <source>
        <dbReference type="EMBL" id="QKS71636.1"/>
    </source>
</evidence>
<evidence type="ECO:0000256" key="2">
    <source>
        <dbReference type="ARBA" id="ARBA00022475"/>
    </source>
</evidence>
<accession>A0A859FHI3</accession>
<keyword evidence="2" id="KW-1003">Cell membrane</keyword>
<dbReference type="SMART" id="SM00471">
    <property type="entry name" value="HDc"/>
    <property type="match status" value="1"/>
</dbReference>
<evidence type="ECO:0000256" key="4">
    <source>
        <dbReference type="SAM" id="Phobius"/>
    </source>
</evidence>
<dbReference type="PROSITE" id="PS51831">
    <property type="entry name" value="HD"/>
    <property type="match status" value="1"/>
</dbReference>
<dbReference type="RefSeq" id="WP_176009670.1">
    <property type="nucleotide sequence ID" value="NZ_CP041372.2"/>
</dbReference>
<dbReference type="PANTHER" id="PTHR43155:SF2">
    <property type="entry name" value="CYCLIC DI-GMP PHOSPHODIESTERASE PA4108"/>
    <property type="match status" value="1"/>
</dbReference>
<dbReference type="EMBL" id="CP041372">
    <property type="protein sequence ID" value="QKS71636.1"/>
    <property type="molecule type" value="Genomic_DNA"/>
</dbReference>
<feature type="domain" description="HD" evidence="6">
    <location>
        <begin position="329"/>
        <end position="454"/>
    </location>
</feature>